<dbReference type="AlphaFoldDB" id="X1MGS6"/>
<accession>X1MGS6</accession>
<comment type="caution">
    <text evidence="1">The sequence shown here is derived from an EMBL/GenBank/DDBJ whole genome shotgun (WGS) entry which is preliminary data.</text>
</comment>
<sequence length="98" mass="11329">MFEAYQKGEFELTSPHERLREIKLMIENLQVTSSICFDHNLNPSYWSGNGLIPLLKQDYNGYKLPEEKEVVLELINKGLQLDETAFIHVKDIAGILHL</sequence>
<protein>
    <submittedName>
        <fullName evidence="1">Uncharacterized protein</fullName>
    </submittedName>
</protein>
<reference evidence="1" key="1">
    <citation type="journal article" date="2014" name="Front. Microbiol.">
        <title>High frequency of phylogenetically diverse reductive dehalogenase-homologous genes in deep subseafloor sedimentary metagenomes.</title>
        <authorList>
            <person name="Kawai M."/>
            <person name="Futagami T."/>
            <person name="Toyoda A."/>
            <person name="Takaki Y."/>
            <person name="Nishi S."/>
            <person name="Hori S."/>
            <person name="Arai W."/>
            <person name="Tsubouchi T."/>
            <person name="Morono Y."/>
            <person name="Uchiyama I."/>
            <person name="Ito T."/>
            <person name="Fujiyama A."/>
            <person name="Inagaki F."/>
            <person name="Takami H."/>
        </authorList>
    </citation>
    <scope>NUCLEOTIDE SEQUENCE</scope>
    <source>
        <strain evidence="1">Expedition CK06-06</strain>
    </source>
</reference>
<proteinExistence type="predicted"/>
<evidence type="ECO:0000313" key="1">
    <source>
        <dbReference type="EMBL" id="GAI05554.1"/>
    </source>
</evidence>
<dbReference type="EMBL" id="BARV01012595">
    <property type="protein sequence ID" value="GAI05554.1"/>
    <property type="molecule type" value="Genomic_DNA"/>
</dbReference>
<name>X1MGS6_9ZZZZ</name>
<organism evidence="1">
    <name type="scientific">marine sediment metagenome</name>
    <dbReference type="NCBI Taxonomy" id="412755"/>
    <lineage>
        <taxon>unclassified sequences</taxon>
        <taxon>metagenomes</taxon>
        <taxon>ecological metagenomes</taxon>
    </lineage>
</organism>
<gene>
    <name evidence="1" type="ORF">S06H3_23244</name>
</gene>